<comment type="domain">
    <text evidence="4">The Q motif is unique to and characteristic of the DEAD box family of RNA helicases and controls ATP binding and hydrolysis.</text>
</comment>
<dbReference type="GO" id="GO:0016787">
    <property type="term" value="F:hydrolase activity"/>
    <property type="evidence" value="ECO:0007669"/>
    <property type="project" value="UniProtKB-KW"/>
</dbReference>
<evidence type="ECO:0000313" key="6">
    <source>
        <dbReference type="Ensembl" id="ENSCPBP00000005365.1"/>
    </source>
</evidence>
<keyword evidence="2 4" id="KW-0378">Hydrolase</keyword>
<dbReference type="GO" id="GO:0003723">
    <property type="term" value="F:RNA binding"/>
    <property type="evidence" value="ECO:0007669"/>
    <property type="project" value="UniProtKB-UniRule"/>
</dbReference>
<comment type="similarity">
    <text evidence="4">Belongs to the DEAD box helicase family.</text>
</comment>
<dbReference type="OMA" id="WDIFPIT"/>
<dbReference type="InterPro" id="IPR014001">
    <property type="entry name" value="Helicase_ATP-bd"/>
</dbReference>
<dbReference type="GO" id="GO:0003724">
    <property type="term" value="F:RNA helicase activity"/>
    <property type="evidence" value="ECO:0007669"/>
    <property type="project" value="UniProtKB-EC"/>
</dbReference>
<dbReference type="GO" id="GO:0005524">
    <property type="term" value="F:ATP binding"/>
    <property type="evidence" value="ECO:0007669"/>
    <property type="project" value="UniProtKB-UniRule"/>
</dbReference>
<dbReference type="PANTHER" id="PTHR24031">
    <property type="entry name" value="RNA HELICASE"/>
    <property type="match status" value="1"/>
</dbReference>
<comment type="function">
    <text evidence="4">RNA helicase.</text>
</comment>
<evidence type="ECO:0000256" key="1">
    <source>
        <dbReference type="ARBA" id="ARBA00022741"/>
    </source>
</evidence>
<dbReference type="InterPro" id="IPR011545">
    <property type="entry name" value="DEAD/DEAH_box_helicase_dom"/>
</dbReference>
<sequence length="153" mass="17481">MLKPLSYPFLLPPPPPRPFRCRDIIGLAETGSGKTGAFALPILQTLLETPQRFFALVLTPTRELAFQISEHASSLLTWTAFWDIFPITVTFTFLFDCLLVATPGRLIDHLENTKGFNLRALKYLVMDEADRILNMDFETEVRTVVLKWRVRSP</sequence>
<dbReference type="SMART" id="SM00487">
    <property type="entry name" value="DEXDc"/>
    <property type="match status" value="1"/>
</dbReference>
<dbReference type="PROSITE" id="PS00039">
    <property type="entry name" value="DEAD_ATP_HELICASE"/>
    <property type="match status" value="1"/>
</dbReference>
<evidence type="ECO:0000259" key="5">
    <source>
        <dbReference type="PROSITE" id="PS51192"/>
    </source>
</evidence>
<evidence type="ECO:0000256" key="3">
    <source>
        <dbReference type="ARBA" id="ARBA00022840"/>
    </source>
</evidence>
<dbReference type="AlphaFoldDB" id="A0A8C3FAB1"/>
<protein>
    <recommendedName>
        <fullName evidence="4">ATP-dependent RNA helicase</fullName>
        <ecNumber evidence="4">3.6.4.13</ecNumber>
    </recommendedName>
</protein>
<proteinExistence type="inferred from homology"/>
<dbReference type="EC" id="3.6.4.13" evidence="4"/>
<dbReference type="InterPro" id="IPR027417">
    <property type="entry name" value="P-loop_NTPase"/>
</dbReference>
<keyword evidence="4" id="KW-0694">RNA-binding</keyword>
<reference evidence="6" key="1">
    <citation type="submission" date="2025-08" db="UniProtKB">
        <authorList>
            <consortium name="Ensembl"/>
        </authorList>
    </citation>
    <scope>IDENTIFICATION</scope>
</reference>
<keyword evidence="1 4" id="KW-0547">Nucleotide-binding</keyword>
<feature type="domain" description="Helicase ATP-binding" evidence="5">
    <location>
        <begin position="15"/>
        <end position="146"/>
    </location>
</feature>
<dbReference type="InterPro" id="IPR000629">
    <property type="entry name" value="RNA-helicase_DEAD-box_CS"/>
</dbReference>
<dbReference type="SUPFAM" id="SSF52540">
    <property type="entry name" value="P-loop containing nucleoside triphosphate hydrolases"/>
    <property type="match status" value="1"/>
</dbReference>
<reference evidence="6" key="2">
    <citation type="submission" date="2025-09" db="UniProtKB">
        <authorList>
            <consortium name="Ensembl"/>
        </authorList>
    </citation>
    <scope>IDENTIFICATION</scope>
</reference>
<evidence type="ECO:0000256" key="4">
    <source>
        <dbReference type="RuleBase" id="RU365068"/>
    </source>
</evidence>
<keyword evidence="7" id="KW-1185">Reference proteome</keyword>
<comment type="catalytic activity">
    <reaction evidence="4">
        <text>ATP + H2O = ADP + phosphate + H(+)</text>
        <dbReference type="Rhea" id="RHEA:13065"/>
        <dbReference type="ChEBI" id="CHEBI:15377"/>
        <dbReference type="ChEBI" id="CHEBI:15378"/>
        <dbReference type="ChEBI" id="CHEBI:30616"/>
        <dbReference type="ChEBI" id="CHEBI:43474"/>
        <dbReference type="ChEBI" id="CHEBI:456216"/>
        <dbReference type="EC" id="3.6.4.13"/>
    </reaction>
</comment>
<organism evidence="6 7">
    <name type="scientific">Chrysemys picta bellii</name>
    <name type="common">Western painted turtle</name>
    <name type="synonym">Emys bellii</name>
    <dbReference type="NCBI Taxonomy" id="8478"/>
    <lineage>
        <taxon>Eukaryota</taxon>
        <taxon>Metazoa</taxon>
        <taxon>Chordata</taxon>
        <taxon>Craniata</taxon>
        <taxon>Vertebrata</taxon>
        <taxon>Euteleostomi</taxon>
        <taxon>Archelosauria</taxon>
        <taxon>Testudinata</taxon>
        <taxon>Testudines</taxon>
        <taxon>Cryptodira</taxon>
        <taxon>Durocryptodira</taxon>
        <taxon>Testudinoidea</taxon>
        <taxon>Emydidae</taxon>
        <taxon>Chrysemys</taxon>
    </lineage>
</organism>
<accession>A0A8C3FAB1</accession>
<dbReference type="GeneTree" id="ENSGT00940000155774"/>
<dbReference type="Gene3D" id="3.40.50.300">
    <property type="entry name" value="P-loop containing nucleotide triphosphate hydrolases"/>
    <property type="match status" value="2"/>
</dbReference>
<dbReference type="PROSITE" id="PS51192">
    <property type="entry name" value="HELICASE_ATP_BIND_1"/>
    <property type="match status" value="1"/>
</dbReference>
<evidence type="ECO:0000313" key="7">
    <source>
        <dbReference type="Proteomes" id="UP000694380"/>
    </source>
</evidence>
<name>A0A8C3FAB1_CHRPI</name>
<dbReference type="Pfam" id="PF00270">
    <property type="entry name" value="DEAD"/>
    <property type="match status" value="1"/>
</dbReference>
<dbReference type="Proteomes" id="UP000694380">
    <property type="component" value="Unplaced"/>
</dbReference>
<keyword evidence="3 4" id="KW-0067">ATP-binding</keyword>
<keyword evidence="4" id="KW-0347">Helicase</keyword>
<evidence type="ECO:0000256" key="2">
    <source>
        <dbReference type="ARBA" id="ARBA00022801"/>
    </source>
</evidence>
<dbReference type="Ensembl" id="ENSCPBT00000006523.1">
    <property type="protein sequence ID" value="ENSCPBP00000005365.1"/>
    <property type="gene ID" value="ENSCPBG00000004293.1"/>
</dbReference>